<name>A0A4Y2AP07_ARAVE</name>
<protein>
    <submittedName>
        <fullName evidence="1">Uncharacterized protein</fullName>
    </submittedName>
</protein>
<dbReference type="Proteomes" id="UP000499080">
    <property type="component" value="Unassembled WGS sequence"/>
</dbReference>
<dbReference type="EMBL" id="BGPR01156898">
    <property type="protein sequence ID" value="GBL80744.1"/>
    <property type="molecule type" value="Genomic_DNA"/>
</dbReference>
<evidence type="ECO:0000313" key="1">
    <source>
        <dbReference type="EMBL" id="GBL80744.1"/>
    </source>
</evidence>
<gene>
    <name evidence="1" type="ORF">AVEN_147533_1</name>
</gene>
<accession>A0A4Y2AP07</accession>
<reference evidence="1 2" key="1">
    <citation type="journal article" date="2019" name="Sci. Rep.">
        <title>Orb-weaving spider Araneus ventricosus genome elucidates the spidroin gene catalogue.</title>
        <authorList>
            <person name="Kono N."/>
            <person name="Nakamura H."/>
            <person name="Ohtoshi R."/>
            <person name="Moran D.A.P."/>
            <person name="Shinohara A."/>
            <person name="Yoshida Y."/>
            <person name="Fujiwara M."/>
            <person name="Mori M."/>
            <person name="Tomita M."/>
            <person name="Arakawa K."/>
        </authorList>
    </citation>
    <scope>NUCLEOTIDE SEQUENCE [LARGE SCALE GENOMIC DNA]</scope>
</reference>
<evidence type="ECO:0000313" key="2">
    <source>
        <dbReference type="Proteomes" id="UP000499080"/>
    </source>
</evidence>
<comment type="caution">
    <text evidence="1">The sequence shown here is derived from an EMBL/GenBank/DDBJ whole genome shotgun (WGS) entry which is preliminary data.</text>
</comment>
<keyword evidence="2" id="KW-1185">Reference proteome</keyword>
<sequence>MSFSCLTCPVLSYVWEKSFTGVNLGWPGLDPELGDEFGDHFGDLATNLATILATWRQIWLPRRQIDDSRKCDPFLNISIRRENTLECTRKFHVTSRRVYKGRVWIREESVDRLERLWSFVYSAR</sequence>
<dbReference type="AlphaFoldDB" id="A0A4Y2AP07"/>
<proteinExistence type="predicted"/>
<organism evidence="1 2">
    <name type="scientific">Araneus ventricosus</name>
    <name type="common">Orbweaver spider</name>
    <name type="synonym">Epeira ventricosa</name>
    <dbReference type="NCBI Taxonomy" id="182803"/>
    <lineage>
        <taxon>Eukaryota</taxon>
        <taxon>Metazoa</taxon>
        <taxon>Ecdysozoa</taxon>
        <taxon>Arthropoda</taxon>
        <taxon>Chelicerata</taxon>
        <taxon>Arachnida</taxon>
        <taxon>Araneae</taxon>
        <taxon>Araneomorphae</taxon>
        <taxon>Entelegynae</taxon>
        <taxon>Araneoidea</taxon>
        <taxon>Araneidae</taxon>
        <taxon>Araneus</taxon>
    </lineage>
</organism>